<comment type="subcellular location">
    <subcellularLocation>
        <location evidence="1">Periplasm</location>
    </subcellularLocation>
</comment>
<dbReference type="PROSITE" id="PS51318">
    <property type="entry name" value="TAT"/>
    <property type="match status" value="1"/>
</dbReference>
<dbReference type="GO" id="GO:0042597">
    <property type="term" value="C:periplasmic space"/>
    <property type="evidence" value="ECO:0007669"/>
    <property type="project" value="UniProtKB-SubCell"/>
</dbReference>
<dbReference type="CDD" id="cd13865">
    <property type="entry name" value="CuRO_1_LCC_like_3"/>
    <property type="match status" value="1"/>
</dbReference>
<evidence type="ECO:0000256" key="2">
    <source>
        <dbReference type="ARBA" id="ARBA00022723"/>
    </source>
</evidence>
<dbReference type="PANTHER" id="PTHR11709">
    <property type="entry name" value="MULTI-COPPER OXIDASE"/>
    <property type="match status" value="1"/>
</dbReference>
<keyword evidence="5" id="KW-0732">Signal</keyword>
<feature type="domain" description="Plastocyanin-like" evidence="7">
    <location>
        <begin position="391"/>
        <end position="500"/>
    </location>
</feature>
<feature type="signal peptide" evidence="5">
    <location>
        <begin position="1"/>
        <end position="21"/>
    </location>
</feature>
<keyword evidence="10" id="KW-1185">Reference proteome</keyword>
<dbReference type="InterPro" id="IPR034279">
    <property type="entry name" value="CuRO_3_CopA"/>
</dbReference>
<dbReference type="InterPro" id="IPR006311">
    <property type="entry name" value="TAT_signal"/>
</dbReference>
<accession>A0A972NJ99</accession>
<evidence type="ECO:0000313" key="9">
    <source>
        <dbReference type="EMBL" id="NPT54438.1"/>
    </source>
</evidence>
<dbReference type="SUPFAM" id="SSF49503">
    <property type="entry name" value="Cupredoxins"/>
    <property type="match status" value="3"/>
</dbReference>
<dbReference type="CDD" id="cd13896">
    <property type="entry name" value="CuRO_3_CopA"/>
    <property type="match status" value="1"/>
</dbReference>
<dbReference type="PROSITE" id="PS51257">
    <property type="entry name" value="PROKAR_LIPOPROTEIN"/>
    <property type="match status" value="1"/>
</dbReference>
<dbReference type="Gene3D" id="2.60.40.420">
    <property type="entry name" value="Cupredoxins - blue copper proteins"/>
    <property type="match status" value="3"/>
</dbReference>
<feature type="domain" description="Plastocyanin-like" evidence="6">
    <location>
        <begin position="246"/>
        <end position="335"/>
    </location>
</feature>
<evidence type="ECO:0000256" key="5">
    <source>
        <dbReference type="SAM" id="SignalP"/>
    </source>
</evidence>
<dbReference type="InterPro" id="IPR001117">
    <property type="entry name" value="Cu-oxidase_2nd"/>
</dbReference>
<feature type="domain" description="Plastocyanin-like" evidence="8">
    <location>
        <begin position="76"/>
        <end position="157"/>
    </location>
</feature>
<comment type="caution">
    <text evidence="9">The sequence shown here is derived from an EMBL/GenBank/DDBJ whole genome shotgun (WGS) entry which is preliminary data.</text>
</comment>
<dbReference type="Pfam" id="PF07732">
    <property type="entry name" value="Cu-oxidase_3"/>
    <property type="match status" value="1"/>
</dbReference>
<evidence type="ECO:0000256" key="3">
    <source>
        <dbReference type="ARBA" id="ARBA00023002"/>
    </source>
</evidence>
<keyword evidence="3" id="KW-0560">Oxidoreductase</keyword>
<dbReference type="RefSeq" id="WP_172161910.1">
    <property type="nucleotide sequence ID" value="NZ_WOEZ01000040.1"/>
</dbReference>
<evidence type="ECO:0000259" key="7">
    <source>
        <dbReference type="Pfam" id="PF07731"/>
    </source>
</evidence>
<feature type="chain" id="PRO_5037633276" evidence="5">
    <location>
        <begin position="22"/>
        <end position="502"/>
    </location>
</feature>
<dbReference type="EMBL" id="WOEZ01000040">
    <property type="protein sequence ID" value="NPT54438.1"/>
    <property type="molecule type" value="Genomic_DNA"/>
</dbReference>
<reference evidence="9 10" key="1">
    <citation type="submission" date="2019-11" db="EMBL/GenBank/DDBJ databases">
        <title>Metabolism of dissolved organic matter in forest soils.</title>
        <authorList>
            <person name="Cyle K.T."/>
            <person name="Wilhelm R.C."/>
            <person name="Martinez C.E."/>
        </authorList>
    </citation>
    <scope>NUCLEOTIDE SEQUENCE [LARGE SCALE GENOMIC DNA]</scope>
    <source>
        <strain evidence="9 10">5N</strain>
    </source>
</reference>
<dbReference type="InterPro" id="IPR045087">
    <property type="entry name" value="Cu-oxidase_fam"/>
</dbReference>
<sequence>MLISRRKFLLTSVAAASAALAACAPSAISGFKSVTNGNNGNTPRRLVAETRSIEVNGRAATVFGLRQPNGTRGLFLDPGERIAVELENRLNEPTIVHWHGQEPPPDQDGVSQFGVPELQPGERRAYDFAARPGTYWMHSHHGFQEQQLLAAPLIVRTADDVRADIHEVTIFLEDFLFRDPAEVMSELRRGNANRMDAMAASSRHENPPGIGDMPGMSRVAGVDIRDIPNPMPMKMDLNDVDFDAYLANDRTLEDPEIIRVERGARVRLRIINGASSTNFHVHLGRLQGTVAAVDGDATWPLSANRFNLAMAQRIDILLELPSEAGVWPVLAVREGDRQQTGVIFATYGANVGKFASVAIEKSAALDFDQEVQLSAAKPLALRSADAHFMLMLTGSMHPYVWRFNDRGWDNRAIVKIRPGQRVTMTFHNVTMMSHPIHLHGHHFQVVALNGNAFSGALRDTVHVPPMAKVTVAFDADNSGRWLMHCHNLYHMLAGMITEVAYA</sequence>
<dbReference type="Pfam" id="PF07731">
    <property type="entry name" value="Cu-oxidase_2"/>
    <property type="match status" value="1"/>
</dbReference>
<organism evidence="9 10">
    <name type="scientific">Paraburkholderia elongata</name>
    <dbReference type="NCBI Taxonomy" id="2675747"/>
    <lineage>
        <taxon>Bacteria</taxon>
        <taxon>Pseudomonadati</taxon>
        <taxon>Pseudomonadota</taxon>
        <taxon>Betaproteobacteria</taxon>
        <taxon>Burkholderiales</taxon>
        <taxon>Burkholderiaceae</taxon>
        <taxon>Paraburkholderia</taxon>
    </lineage>
</organism>
<dbReference type="InterPro" id="IPR002355">
    <property type="entry name" value="Cu_oxidase_Cu_BS"/>
</dbReference>
<dbReference type="Proteomes" id="UP000655523">
    <property type="component" value="Unassembled WGS sequence"/>
</dbReference>
<evidence type="ECO:0000256" key="4">
    <source>
        <dbReference type="ARBA" id="ARBA00023008"/>
    </source>
</evidence>
<dbReference type="PROSITE" id="PS00080">
    <property type="entry name" value="MULTICOPPER_OXIDASE2"/>
    <property type="match status" value="1"/>
</dbReference>
<keyword evidence="4" id="KW-0186">Copper</keyword>
<evidence type="ECO:0000313" key="10">
    <source>
        <dbReference type="Proteomes" id="UP000655523"/>
    </source>
</evidence>
<dbReference type="InterPro" id="IPR011707">
    <property type="entry name" value="Cu-oxidase-like_N"/>
</dbReference>
<dbReference type="GO" id="GO:0005507">
    <property type="term" value="F:copper ion binding"/>
    <property type="evidence" value="ECO:0007669"/>
    <property type="project" value="InterPro"/>
</dbReference>
<evidence type="ECO:0000256" key="1">
    <source>
        <dbReference type="ARBA" id="ARBA00004418"/>
    </source>
</evidence>
<evidence type="ECO:0000259" key="6">
    <source>
        <dbReference type="Pfam" id="PF00394"/>
    </source>
</evidence>
<dbReference type="Pfam" id="PF00394">
    <property type="entry name" value="Cu-oxidase"/>
    <property type="match status" value="1"/>
</dbReference>
<protein>
    <submittedName>
        <fullName evidence="9">Multicopper oxidase domain-containing protein</fullName>
    </submittedName>
</protein>
<dbReference type="GO" id="GO:0016491">
    <property type="term" value="F:oxidoreductase activity"/>
    <property type="evidence" value="ECO:0007669"/>
    <property type="project" value="UniProtKB-KW"/>
</dbReference>
<proteinExistence type="predicted"/>
<dbReference type="CDD" id="cd13887">
    <property type="entry name" value="CuRO_2_MCO_like_2"/>
    <property type="match status" value="1"/>
</dbReference>
<dbReference type="InterPro" id="IPR011706">
    <property type="entry name" value="Cu-oxidase_C"/>
</dbReference>
<name>A0A972NJ99_9BURK</name>
<dbReference type="PANTHER" id="PTHR11709:SF394">
    <property type="entry name" value="FI03373P-RELATED"/>
    <property type="match status" value="1"/>
</dbReference>
<dbReference type="InterPro" id="IPR008972">
    <property type="entry name" value="Cupredoxin"/>
</dbReference>
<dbReference type="AlphaFoldDB" id="A0A972NJ99"/>
<keyword evidence="2" id="KW-0479">Metal-binding</keyword>
<gene>
    <name evidence="9" type="ORF">GNZ13_07400</name>
</gene>
<evidence type="ECO:0000259" key="8">
    <source>
        <dbReference type="Pfam" id="PF07732"/>
    </source>
</evidence>